<proteinExistence type="predicted"/>
<comment type="caution">
    <text evidence="2">The sequence shown here is derived from an EMBL/GenBank/DDBJ whole genome shotgun (WGS) entry which is preliminary data.</text>
</comment>
<name>A0A2J5Q4P2_9ENTR</name>
<reference evidence="2 3" key="1">
    <citation type="submission" date="2017-11" db="EMBL/GenBank/DDBJ databases">
        <authorList>
            <person name="Han C.G."/>
        </authorList>
    </citation>
    <scope>NUCLEOTIDE SEQUENCE [LARGE SCALE GENOMIC DNA]</scope>
    <source>
        <strain evidence="2 3">A10</strain>
    </source>
</reference>
<evidence type="ECO:0000313" key="3">
    <source>
        <dbReference type="Proteomes" id="UP000234667"/>
    </source>
</evidence>
<accession>A0A2J5Q4P2</accession>
<dbReference type="AlphaFoldDB" id="A0A2J5Q4P2"/>
<organism evidence="2 3">
    <name type="scientific">Klebsiella michiganensis</name>
    <dbReference type="NCBI Taxonomy" id="1134687"/>
    <lineage>
        <taxon>Bacteria</taxon>
        <taxon>Pseudomonadati</taxon>
        <taxon>Pseudomonadota</taxon>
        <taxon>Gammaproteobacteria</taxon>
        <taxon>Enterobacterales</taxon>
        <taxon>Enterobacteriaceae</taxon>
        <taxon>Klebsiella/Raoultella group</taxon>
        <taxon>Klebsiella</taxon>
    </lineage>
</organism>
<evidence type="ECO:0000313" key="2">
    <source>
        <dbReference type="EMBL" id="PLO73231.1"/>
    </source>
</evidence>
<reference evidence="2 3" key="2">
    <citation type="submission" date="2018-01" db="EMBL/GenBank/DDBJ databases">
        <title>Genomic study of Klebsiella pneumoniae.</title>
        <authorList>
            <person name="Yang Y."/>
            <person name="Bicalho R."/>
        </authorList>
    </citation>
    <scope>NUCLEOTIDE SEQUENCE [LARGE SCALE GENOMIC DNA]</scope>
    <source>
        <strain evidence="2 3">A10</strain>
    </source>
</reference>
<evidence type="ECO:0000256" key="1">
    <source>
        <dbReference type="SAM" id="MobiDB-lite"/>
    </source>
</evidence>
<dbReference type="EMBL" id="PIDR01000115">
    <property type="protein sequence ID" value="PLO73231.1"/>
    <property type="molecule type" value="Genomic_DNA"/>
</dbReference>
<sequence length="112" mass="12776">MLLISHSIAGRSPYPKPKQDKAMTNRNNIGCDGEHITQPGPIPGISERGLDAEVRMKDENLQTFKVKIELDTTDVEKTIAQVNRQFGDFLKTLKVDEPVYRVVFYKKIRRCS</sequence>
<protein>
    <submittedName>
        <fullName evidence="2">Uncharacterized protein</fullName>
    </submittedName>
</protein>
<dbReference type="Proteomes" id="UP000234667">
    <property type="component" value="Unassembled WGS sequence"/>
</dbReference>
<gene>
    <name evidence="2" type="ORF">CWN49_06190</name>
</gene>
<feature type="region of interest" description="Disordered" evidence="1">
    <location>
        <begin position="1"/>
        <end position="46"/>
    </location>
</feature>